<name>A0AAE4FU02_9CYAN</name>
<organism evidence="3 4">
    <name type="scientific">Pseudocalidococcus azoricus BACA0444</name>
    <dbReference type="NCBI Taxonomy" id="2918990"/>
    <lineage>
        <taxon>Bacteria</taxon>
        <taxon>Bacillati</taxon>
        <taxon>Cyanobacteriota</taxon>
        <taxon>Cyanophyceae</taxon>
        <taxon>Acaryochloridales</taxon>
        <taxon>Thermosynechococcaceae</taxon>
        <taxon>Pseudocalidococcus</taxon>
        <taxon>Pseudocalidococcus azoricus</taxon>
    </lineage>
</organism>
<evidence type="ECO:0000259" key="2">
    <source>
        <dbReference type="Pfam" id="PF00561"/>
    </source>
</evidence>
<dbReference type="RefSeq" id="WP_322878205.1">
    <property type="nucleotide sequence ID" value="NZ_JAVMIP010000007.1"/>
</dbReference>
<feature type="domain" description="AB hydrolase-1" evidence="2">
    <location>
        <begin position="34"/>
        <end position="278"/>
    </location>
</feature>
<proteinExistence type="predicted"/>
<dbReference type="PRINTS" id="PR00412">
    <property type="entry name" value="EPOXHYDRLASE"/>
</dbReference>
<evidence type="ECO:0000313" key="3">
    <source>
        <dbReference type="EMBL" id="MDS3860946.1"/>
    </source>
</evidence>
<reference evidence="4" key="1">
    <citation type="submission" date="2023-07" db="EMBL/GenBank/DDBJ databases">
        <authorList>
            <person name="Luz R."/>
            <person name="Cordeiro R."/>
            <person name="Fonseca A."/>
            <person name="Goncalves V."/>
        </authorList>
    </citation>
    <scope>NUCLEOTIDE SEQUENCE [LARGE SCALE GENOMIC DNA]</scope>
    <source>
        <strain evidence="4">BACA0444</strain>
    </source>
</reference>
<evidence type="ECO:0000256" key="1">
    <source>
        <dbReference type="ARBA" id="ARBA00022801"/>
    </source>
</evidence>
<evidence type="ECO:0000313" key="4">
    <source>
        <dbReference type="Proteomes" id="UP001268256"/>
    </source>
</evidence>
<dbReference type="InterPro" id="IPR000639">
    <property type="entry name" value="Epox_hydrolase-like"/>
</dbReference>
<dbReference type="Pfam" id="PF00561">
    <property type="entry name" value="Abhydrolase_1"/>
    <property type="match status" value="1"/>
</dbReference>
<dbReference type="PRINTS" id="PR00111">
    <property type="entry name" value="ABHYDROLASE"/>
</dbReference>
<keyword evidence="1 3" id="KW-0378">Hydrolase</keyword>
<gene>
    <name evidence="3" type="ORF">RIF25_08980</name>
</gene>
<protein>
    <submittedName>
        <fullName evidence="3">Alpha/beta hydrolase</fullName>
    </submittedName>
</protein>
<dbReference type="Proteomes" id="UP001268256">
    <property type="component" value="Unassembled WGS sequence"/>
</dbReference>
<dbReference type="SUPFAM" id="SSF53474">
    <property type="entry name" value="alpha/beta-Hydrolases"/>
    <property type="match status" value="1"/>
</dbReference>
<dbReference type="PANTHER" id="PTHR43329">
    <property type="entry name" value="EPOXIDE HYDROLASE"/>
    <property type="match status" value="1"/>
</dbReference>
<dbReference type="EMBL" id="JAVMIP010000007">
    <property type="protein sequence ID" value="MDS3860946.1"/>
    <property type="molecule type" value="Genomic_DNA"/>
</dbReference>
<dbReference type="InterPro" id="IPR029058">
    <property type="entry name" value="AB_hydrolase_fold"/>
</dbReference>
<dbReference type="InterPro" id="IPR000073">
    <property type="entry name" value="AB_hydrolase_1"/>
</dbReference>
<sequence length="305" mass="35012">MVTLDTQAWQHQYINVNQANQVRLHYVTQGEGDLVILLHGFPEFWYSWRFQLPALARHFKVVVPDLRGYNDSEKTQQGYDLKTLSQDILSLITALGYERAHIVGHDCGGVIAWYLAQNFPQALGKLVVLNAPPPDGLFREIWGQLDHLWRRWPLLACQVPGLAEYWLGSNLKGFVQDWFQRYSIRKAAFSNDTLQIYQSALEKAGAISAALASYRHLLLPQAWWPQFRNQVQQINIPTLVLWGADDPVLSRSLTESLEHLLTGPWRLRLLNDCGHWAMQEVPDLVNRELINFLRGDVLLLPNPNS</sequence>
<dbReference type="AlphaFoldDB" id="A0AAE4FU02"/>
<accession>A0AAE4FU02</accession>
<dbReference type="Gene3D" id="3.40.50.1820">
    <property type="entry name" value="alpha/beta hydrolase"/>
    <property type="match status" value="1"/>
</dbReference>
<dbReference type="GO" id="GO:0016787">
    <property type="term" value="F:hydrolase activity"/>
    <property type="evidence" value="ECO:0007669"/>
    <property type="project" value="UniProtKB-KW"/>
</dbReference>
<keyword evidence="4" id="KW-1185">Reference proteome</keyword>
<comment type="caution">
    <text evidence="3">The sequence shown here is derived from an EMBL/GenBank/DDBJ whole genome shotgun (WGS) entry which is preliminary data.</text>
</comment>